<gene>
    <name evidence="3" type="ORF">Asera_30350</name>
</gene>
<keyword evidence="2" id="KW-0812">Transmembrane</keyword>
<keyword evidence="4" id="KW-1185">Reference proteome</keyword>
<dbReference type="EMBL" id="AP023354">
    <property type="protein sequence ID" value="BCJ28927.1"/>
    <property type="molecule type" value="Genomic_DNA"/>
</dbReference>
<protein>
    <submittedName>
        <fullName evidence="3">Uncharacterized protein</fullName>
    </submittedName>
</protein>
<feature type="region of interest" description="Disordered" evidence="1">
    <location>
        <begin position="475"/>
        <end position="527"/>
    </location>
</feature>
<evidence type="ECO:0000256" key="1">
    <source>
        <dbReference type="SAM" id="MobiDB-lite"/>
    </source>
</evidence>
<feature type="compositionally biased region" description="Pro residues" evidence="1">
    <location>
        <begin position="488"/>
        <end position="516"/>
    </location>
</feature>
<name>A0A810L155_9ACTN</name>
<keyword evidence="2" id="KW-0472">Membrane</keyword>
<reference evidence="3" key="1">
    <citation type="submission" date="2020-08" db="EMBL/GenBank/DDBJ databases">
        <title>Whole genome shotgun sequence of Actinocatenispora sera NBRC 101916.</title>
        <authorList>
            <person name="Komaki H."/>
            <person name="Tamura T."/>
        </authorList>
    </citation>
    <scope>NUCLEOTIDE SEQUENCE</scope>
    <source>
        <strain evidence="3">NBRC 101916</strain>
    </source>
</reference>
<keyword evidence="2" id="KW-1133">Transmembrane helix</keyword>
<dbReference type="Proteomes" id="UP000680750">
    <property type="component" value="Chromosome"/>
</dbReference>
<sequence length="562" mass="58575">MSRGAERRSTALLAPGERWGWEYRLEPAPVPERAAPTTPSVPLPDWVHAAAQRYDAAARRTLRYRWPTVAAAGLSVVALAVAAALGSGGLALAGAGCAGLALAGVAVLILPRRFAARYADAEHQRWLRGCARRAEPAPAPAPEVPAGRWRPLRPAGAEHVDVYGGTDRGWAALLSTVAGSVIGSGGSVTILDLTGSSAARDLVRVAGAAGHRLDLLTLPDHLPAVGLLADLAPAQVGTVLAEAVHAVDRDPDTGDRSGDAALAGQAVTALRGAVTFRRVAAALRALNGEIADGDALSSAERANLAAALRQVGNQTAASRLRRLAAAAEQLALLEEHDPGVRPYRDPHAQLRVMQLAGDDEDLSTGLLAQILAGTLLHQVRRLVPTESGPARLLVVAGAGGLRRAQLERLGTLARRRGIRLLLLYRRLRADVAPPTGTDATVLMRQHGAAQANQAARLLPAGIELLVADSTAERRAAAAGTARRAGAEPEPPGRLPAPPPAPPLPPHPWRPDVPPAVPDAARYAPTPEFLRDLPDTAYLLLDPRDGGSPRLLEADPSVLGQGI</sequence>
<dbReference type="AlphaFoldDB" id="A0A810L155"/>
<evidence type="ECO:0000313" key="4">
    <source>
        <dbReference type="Proteomes" id="UP000680750"/>
    </source>
</evidence>
<dbReference type="KEGG" id="aser:Asera_30350"/>
<feature type="region of interest" description="Disordered" evidence="1">
    <location>
        <begin position="540"/>
        <end position="562"/>
    </location>
</feature>
<proteinExistence type="predicted"/>
<feature type="transmembrane region" description="Helical" evidence="2">
    <location>
        <begin position="91"/>
        <end position="110"/>
    </location>
</feature>
<feature type="transmembrane region" description="Helical" evidence="2">
    <location>
        <begin position="66"/>
        <end position="85"/>
    </location>
</feature>
<dbReference type="RefSeq" id="WP_030448623.1">
    <property type="nucleotide sequence ID" value="NZ_AP023354.1"/>
</dbReference>
<dbReference type="OrthoDB" id="3797687at2"/>
<accession>A0A810L155</accession>
<organism evidence="3 4">
    <name type="scientific">Actinocatenispora sera</name>
    <dbReference type="NCBI Taxonomy" id="390989"/>
    <lineage>
        <taxon>Bacteria</taxon>
        <taxon>Bacillati</taxon>
        <taxon>Actinomycetota</taxon>
        <taxon>Actinomycetes</taxon>
        <taxon>Micromonosporales</taxon>
        <taxon>Micromonosporaceae</taxon>
        <taxon>Actinocatenispora</taxon>
    </lineage>
</organism>
<evidence type="ECO:0000313" key="3">
    <source>
        <dbReference type="EMBL" id="BCJ28927.1"/>
    </source>
</evidence>
<evidence type="ECO:0000256" key="2">
    <source>
        <dbReference type="SAM" id="Phobius"/>
    </source>
</evidence>